<name>A0A401LFQ5_9FIRM</name>
<organism evidence="3 4">
    <name type="scientific">Anaerotignum faecicola</name>
    <dbReference type="NCBI Taxonomy" id="2358141"/>
    <lineage>
        <taxon>Bacteria</taxon>
        <taxon>Bacillati</taxon>
        <taxon>Bacillota</taxon>
        <taxon>Clostridia</taxon>
        <taxon>Lachnospirales</taxon>
        <taxon>Anaerotignaceae</taxon>
        <taxon>Anaerotignum</taxon>
    </lineage>
</organism>
<dbReference type="AlphaFoldDB" id="A0A401LFQ5"/>
<feature type="region of interest" description="Disordered" evidence="1">
    <location>
        <begin position="88"/>
        <end position="177"/>
    </location>
</feature>
<accession>A0A401LFQ5</accession>
<evidence type="ECO:0000313" key="3">
    <source>
        <dbReference type="EMBL" id="GCB30352.1"/>
    </source>
</evidence>
<protein>
    <recommendedName>
        <fullName evidence="5">DUF2953 domain-containing protein</fullName>
    </recommendedName>
</protein>
<keyword evidence="2" id="KW-0812">Transmembrane</keyword>
<reference evidence="3 4" key="1">
    <citation type="submission" date="2018-10" db="EMBL/GenBank/DDBJ databases">
        <title>Draft Genome Sequence of Anaerotignum sp. KCTC 15736.</title>
        <authorList>
            <person name="Choi S.H."/>
            <person name="Kim J.S."/>
            <person name="Kang S.W."/>
            <person name="Lee J.S."/>
            <person name="Park S.H."/>
        </authorList>
    </citation>
    <scope>NUCLEOTIDE SEQUENCE [LARGE SCALE GENOMIC DNA]</scope>
    <source>
        <strain evidence="3 4">KCTC 15736</strain>
    </source>
</reference>
<dbReference type="Proteomes" id="UP000287361">
    <property type="component" value="Unassembled WGS sequence"/>
</dbReference>
<feature type="compositionally biased region" description="Basic and acidic residues" evidence="1">
    <location>
        <begin position="101"/>
        <end position="130"/>
    </location>
</feature>
<evidence type="ECO:0000313" key="4">
    <source>
        <dbReference type="Proteomes" id="UP000287361"/>
    </source>
</evidence>
<evidence type="ECO:0000256" key="1">
    <source>
        <dbReference type="SAM" id="MobiDB-lite"/>
    </source>
</evidence>
<evidence type="ECO:0008006" key="5">
    <source>
        <dbReference type="Google" id="ProtNLM"/>
    </source>
</evidence>
<feature type="compositionally biased region" description="Basic and acidic residues" evidence="1">
    <location>
        <begin position="161"/>
        <end position="171"/>
    </location>
</feature>
<keyword evidence="2" id="KW-1133">Transmembrane helix</keyword>
<dbReference type="OrthoDB" id="2087351at2"/>
<keyword evidence="2" id="KW-0472">Membrane</keyword>
<comment type="caution">
    <text evidence="3">The sequence shown here is derived from an EMBL/GenBank/DDBJ whole genome shotgun (WGS) entry which is preliminary data.</text>
</comment>
<proteinExistence type="predicted"/>
<feature type="compositionally biased region" description="Low complexity" evidence="1">
    <location>
        <begin position="131"/>
        <end position="141"/>
    </location>
</feature>
<keyword evidence="4" id="KW-1185">Reference proteome</keyword>
<gene>
    <name evidence="3" type="ORF">KGMB03357_20130</name>
</gene>
<sequence>MIKLILFGILKGIGILLLVLLLLLLLMVLVVLLSPIRYHLEGEKRAAVSGSFGVSWLFGAIRADGGYTPEGGSRLKLRVLWFTPVGGEEKPKKKKKKKKRKEPEPIEIHAAEREPEKEKPKQALKQEPKQPKQAPKQSEPKNQAKPQRMAEKQPKTMRRVKLSEIAEKPPEPEEIEDDAFFTGEEQEKAEEPEKKEKIPPILKELWSIEDKKQIFKAFGKLLKRLLKGILPGNFFLKATIGTGDPPTTGYLLGLAGILVAKFGNDIQIKGDFTKATVEDIEIRVKGKIVLGRLLWAVLAFGLTKPVRRAIRKEIRYFRGKKADAKGETA</sequence>
<dbReference type="EMBL" id="BHVZ01000014">
    <property type="protein sequence ID" value="GCB30352.1"/>
    <property type="molecule type" value="Genomic_DNA"/>
</dbReference>
<feature type="transmembrane region" description="Helical" evidence="2">
    <location>
        <begin position="12"/>
        <end position="33"/>
    </location>
</feature>
<evidence type="ECO:0000256" key="2">
    <source>
        <dbReference type="SAM" id="Phobius"/>
    </source>
</evidence>